<sequence length="655" mass="75326">MNQLELEGIYEQAQKSAKQSWNTMTSKGEMGYLPSLDGIVQPSEILSEVSLGLVEIPIQKIIGTYTHSRSISFAHNFMPLMSKDTEFANKWMNLYNAHVQEGIREPLKVYEYLNRFFVIEGNKRASVLKYVGAISFNAYVIRMVPKKDPTSKTNTIYYEFMDFYKKTRINTIWFSQSGRFKELYEFIEKYKFDKPFYNTKEKQFTAEVYRPFRTLYLKEGGSHLKLTTGDAFLNFLKIYGLPQTISPQTHKEYIQKLISELDVIEQDEVNVETDTIEAPSRRKRVFSSLADRLSGKRTLKIAFVYAKAPETSGWAYSHELGRLHINNVFKDQIHTEKIVNVPESAEAYNILERLAKEKYDIIFTTSPTFVAPALKAAMQYPDVKFFNCAGTHSYKSLTLYFGRIHEPRYLLGMIAGAMTKTNIIGYVAPYPISEVISSINAFTLGVRAVNPYATVKAMWTYRWDNPEQGKDIAKHLMEAGVDIISNEDLPVPEDMSKEYGVYCVGKDELEKKHYAMAIWNWGVFYEKVIRNILSGTWKTLSDISSGDQSPLNFWLGMNTGIVDILYSNRNVNSQMKYLIEGIKSAIIRNEFDIFTGPIYDQNKVLRVKTGEKCDYEDIINMDWLVDGVEGELPNNEDLKPTDPFSYMKNIVKADI</sequence>
<dbReference type="RefSeq" id="WP_249334587.1">
    <property type="nucleotide sequence ID" value="NZ_JACRSY010000062.1"/>
</dbReference>
<dbReference type="EMBL" id="JACRSY010000062">
    <property type="protein sequence ID" value="MBC8581585.1"/>
    <property type="molecule type" value="Genomic_DNA"/>
</dbReference>
<dbReference type="AlphaFoldDB" id="A0A926IB55"/>
<protein>
    <submittedName>
        <fullName evidence="3">BMP family ABC transporter substrate-binding protein</fullName>
    </submittedName>
</protein>
<dbReference type="InterPro" id="IPR052910">
    <property type="entry name" value="ABC-Purine-Binding"/>
</dbReference>
<evidence type="ECO:0000313" key="4">
    <source>
        <dbReference type="Proteomes" id="UP000655830"/>
    </source>
</evidence>
<evidence type="ECO:0000259" key="2">
    <source>
        <dbReference type="Pfam" id="PF02608"/>
    </source>
</evidence>
<reference evidence="3" key="1">
    <citation type="submission" date="2020-08" db="EMBL/GenBank/DDBJ databases">
        <title>Genome public.</title>
        <authorList>
            <person name="Liu C."/>
            <person name="Sun Q."/>
        </authorList>
    </citation>
    <scope>NUCLEOTIDE SEQUENCE</scope>
    <source>
        <strain evidence="3">NSJ-12</strain>
    </source>
</reference>
<dbReference type="Pfam" id="PF02608">
    <property type="entry name" value="Bmp"/>
    <property type="match status" value="1"/>
</dbReference>
<feature type="domain" description="ABC transporter substrate-binding protein PnrA-like" evidence="2">
    <location>
        <begin position="300"/>
        <end position="587"/>
    </location>
</feature>
<keyword evidence="4" id="KW-1185">Reference proteome</keyword>
<accession>A0A926IB55</accession>
<comment type="caution">
    <text evidence="3">The sequence shown here is derived from an EMBL/GenBank/DDBJ whole genome shotgun (WGS) entry which is preliminary data.</text>
</comment>
<dbReference type="InterPro" id="IPR003760">
    <property type="entry name" value="PnrA-like"/>
</dbReference>
<dbReference type="CDD" id="cd19963">
    <property type="entry name" value="PBP1_BMP-like"/>
    <property type="match status" value="1"/>
</dbReference>
<proteinExistence type="predicted"/>
<keyword evidence="1" id="KW-0732">Signal</keyword>
<dbReference type="GO" id="GO:0005886">
    <property type="term" value="C:plasma membrane"/>
    <property type="evidence" value="ECO:0007669"/>
    <property type="project" value="InterPro"/>
</dbReference>
<dbReference type="Gene3D" id="3.40.50.2300">
    <property type="match status" value="2"/>
</dbReference>
<dbReference type="PANTHER" id="PTHR43208">
    <property type="entry name" value="ABC TRANSPORTER SUBSTRATE-BINDING PROTEIN"/>
    <property type="match status" value="1"/>
</dbReference>
<organism evidence="3 4">
    <name type="scientific">Zhenhengia yiwuensis</name>
    <dbReference type="NCBI Taxonomy" id="2763666"/>
    <lineage>
        <taxon>Bacteria</taxon>
        <taxon>Bacillati</taxon>
        <taxon>Bacillota</taxon>
        <taxon>Clostridia</taxon>
        <taxon>Lachnospirales</taxon>
        <taxon>Lachnospiraceae</taxon>
        <taxon>Zhenhengia</taxon>
    </lineage>
</organism>
<dbReference type="PANTHER" id="PTHR43208:SF1">
    <property type="entry name" value="ABC TRANSPORTER SUBSTRATE-BINDING PROTEIN"/>
    <property type="match status" value="1"/>
</dbReference>
<dbReference type="Proteomes" id="UP000655830">
    <property type="component" value="Unassembled WGS sequence"/>
</dbReference>
<gene>
    <name evidence="3" type="ORF">H8718_19045</name>
</gene>
<evidence type="ECO:0000256" key="1">
    <source>
        <dbReference type="ARBA" id="ARBA00022729"/>
    </source>
</evidence>
<name>A0A926IB55_9FIRM</name>
<evidence type="ECO:0000313" key="3">
    <source>
        <dbReference type="EMBL" id="MBC8581585.1"/>
    </source>
</evidence>